<feature type="region of interest" description="Disordered" evidence="1">
    <location>
        <begin position="65"/>
        <end position="90"/>
    </location>
</feature>
<evidence type="ECO:0008006" key="4">
    <source>
        <dbReference type="Google" id="ProtNLM"/>
    </source>
</evidence>
<organism evidence="2 3">
    <name type="scientific">Streptomyces olivaceiscleroticus</name>
    <dbReference type="NCBI Taxonomy" id="68245"/>
    <lineage>
        <taxon>Bacteria</taxon>
        <taxon>Bacillati</taxon>
        <taxon>Actinomycetota</taxon>
        <taxon>Actinomycetes</taxon>
        <taxon>Kitasatosporales</taxon>
        <taxon>Streptomycetaceae</taxon>
        <taxon>Streptomyces</taxon>
    </lineage>
</organism>
<reference evidence="3" key="1">
    <citation type="journal article" date="2019" name="Int. J. Syst. Evol. Microbiol.">
        <title>The Global Catalogue of Microorganisms (GCM) 10K type strain sequencing project: providing services to taxonomists for standard genome sequencing and annotation.</title>
        <authorList>
            <consortium name="The Broad Institute Genomics Platform"/>
            <consortium name="The Broad Institute Genome Sequencing Center for Infectious Disease"/>
            <person name="Wu L."/>
            <person name="Ma J."/>
        </authorList>
    </citation>
    <scope>NUCLEOTIDE SEQUENCE [LARGE SCALE GENOMIC DNA]</scope>
    <source>
        <strain evidence="3">JCM 4805</strain>
    </source>
</reference>
<evidence type="ECO:0000256" key="1">
    <source>
        <dbReference type="SAM" id="MobiDB-lite"/>
    </source>
</evidence>
<name>A0ABP3JHH2_9ACTN</name>
<proteinExistence type="predicted"/>
<keyword evidence="3" id="KW-1185">Reference proteome</keyword>
<dbReference type="RefSeq" id="WP_346093865.1">
    <property type="nucleotide sequence ID" value="NZ_BAAABY010000009.1"/>
</dbReference>
<accession>A0ABP3JHH2</accession>
<sequence>MTYSATEQQRALRAVIAFARRHLDSNEADAEAFAPGDRHSQMAHRVAGLTKTLQLLLEAAEPLTAPIPAPSARQREDASCAKSPSQGPPD</sequence>
<evidence type="ECO:0000313" key="3">
    <source>
        <dbReference type="Proteomes" id="UP001500909"/>
    </source>
</evidence>
<evidence type="ECO:0000313" key="2">
    <source>
        <dbReference type="EMBL" id="GAA0451363.1"/>
    </source>
</evidence>
<comment type="caution">
    <text evidence="2">The sequence shown here is derived from an EMBL/GenBank/DDBJ whole genome shotgun (WGS) entry which is preliminary data.</text>
</comment>
<dbReference type="EMBL" id="BAAABY010000009">
    <property type="protein sequence ID" value="GAA0451363.1"/>
    <property type="molecule type" value="Genomic_DNA"/>
</dbReference>
<protein>
    <recommendedName>
        <fullName evidence="4">HPt domain-containing protein</fullName>
    </recommendedName>
</protein>
<dbReference type="Proteomes" id="UP001500909">
    <property type="component" value="Unassembled WGS sequence"/>
</dbReference>
<gene>
    <name evidence="2" type="ORF">GCM10010361_14310</name>
</gene>